<evidence type="ECO:0000256" key="1">
    <source>
        <dbReference type="ARBA" id="ARBA00012513"/>
    </source>
</evidence>
<evidence type="ECO:0000256" key="7">
    <source>
        <dbReference type="ARBA" id="ARBA00047899"/>
    </source>
</evidence>
<organism evidence="10 11">
    <name type="scientific">Sporothrix epigloea</name>
    <dbReference type="NCBI Taxonomy" id="1892477"/>
    <lineage>
        <taxon>Eukaryota</taxon>
        <taxon>Fungi</taxon>
        <taxon>Dikarya</taxon>
        <taxon>Ascomycota</taxon>
        <taxon>Pezizomycotina</taxon>
        <taxon>Sordariomycetes</taxon>
        <taxon>Sordariomycetidae</taxon>
        <taxon>Ophiostomatales</taxon>
        <taxon>Ophiostomataceae</taxon>
        <taxon>Sporothrix</taxon>
    </lineage>
</organism>
<keyword evidence="5" id="KW-0418">Kinase</keyword>
<proteinExistence type="predicted"/>
<evidence type="ECO:0000313" key="11">
    <source>
        <dbReference type="Proteomes" id="UP001642501"/>
    </source>
</evidence>
<protein>
    <recommendedName>
        <fullName evidence="1">non-specific serine/threonine protein kinase</fullName>
        <ecNumber evidence="1">2.7.11.1</ecNumber>
    </recommendedName>
</protein>
<evidence type="ECO:0000256" key="8">
    <source>
        <dbReference type="ARBA" id="ARBA00048679"/>
    </source>
</evidence>
<accession>A0ABP0DYL3</accession>
<reference evidence="10 11" key="1">
    <citation type="submission" date="2024-01" db="EMBL/GenBank/DDBJ databases">
        <authorList>
            <person name="Allen C."/>
            <person name="Tagirdzhanova G."/>
        </authorList>
    </citation>
    <scope>NUCLEOTIDE SEQUENCE [LARGE SCALE GENOMIC DNA]</scope>
    <source>
        <strain evidence="10 11">CBS 573.63</strain>
    </source>
</reference>
<dbReference type="PANTHER" id="PTHR47634">
    <property type="entry name" value="PROTEIN KINASE DOMAIN-CONTAINING PROTEIN-RELATED"/>
    <property type="match status" value="1"/>
</dbReference>
<evidence type="ECO:0000256" key="4">
    <source>
        <dbReference type="ARBA" id="ARBA00022741"/>
    </source>
</evidence>
<keyword evidence="4" id="KW-0547">Nucleotide-binding</keyword>
<feature type="domain" description="Protein kinase" evidence="9">
    <location>
        <begin position="49"/>
        <end position="193"/>
    </location>
</feature>
<dbReference type="Proteomes" id="UP001642501">
    <property type="component" value="Unassembled WGS sequence"/>
</dbReference>
<keyword evidence="6" id="KW-0067">ATP-binding</keyword>
<dbReference type="PANTHER" id="PTHR47634:SF9">
    <property type="entry name" value="PROTEIN KINASE DOMAIN-CONTAINING PROTEIN-RELATED"/>
    <property type="match status" value="1"/>
</dbReference>
<dbReference type="PROSITE" id="PS50011">
    <property type="entry name" value="PROTEIN_KINASE_DOM"/>
    <property type="match status" value="1"/>
</dbReference>
<evidence type="ECO:0000256" key="2">
    <source>
        <dbReference type="ARBA" id="ARBA00022527"/>
    </source>
</evidence>
<dbReference type="SUPFAM" id="SSF56112">
    <property type="entry name" value="Protein kinase-like (PK-like)"/>
    <property type="match status" value="1"/>
</dbReference>
<dbReference type="InterPro" id="IPR011009">
    <property type="entry name" value="Kinase-like_dom_sf"/>
</dbReference>
<keyword evidence="2" id="KW-0723">Serine/threonine-protein kinase</keyword>
<dbReference type="SMART" id="SM00220">
    <property type="entry name" value="S_TKc"/>
    <property type="match status" value="1"/>
</dbReference>
<dbReference type="Gene3D" id="3.30.200.20">
    <property type="entry name" value="Phosphorylase Kinase, domain 1"/>
    <property type="match status" value="1"/>
</dbReference>
<dbReference type="EMBL" id="CAWUOM010000131">
    <property type="protein sequence ID" value="CAK7273395.1"/>
    <property type="molecule type" value="Genomic_DNA"/>
</dbReference>
<dbReference type="Pfam" id="PF00069">
    <property type="entry name" value="Pkinase"/>
    <property type="match status" value="1"/>
</dbReference>
<keyword evidence="11" id="KW-1185">Reference proteome</keyword>
<gene>
    <name evidence="10" type="ORF">SEPCBS57363_005631</name>
</gene>
<comment type="catalytic activity">
    <reaction evidence="7">
        <text>L-threonyl-[protein] + ATP = O-phospho-L-threonyl-[protein] + ADP + H(+)</text>
        <dbReference type="Rhea" id="RHEA:46608"/>
        <dbReference type="Rhea" id="RHEA-COMP:11060"/>
        <dbReference type="Rhea" id="RHEA-COMP:11605"/>
        <dbReference type="ChEBI" id="CHEBI:15378"/>
        <dbReference type="ChEBI" id="CHEBI:30013"/>
        <dbReference type="ChEBI" id="CHEBI:30616"/>
        <dbReference type="ChEBI" id="CHEBI:61977"/>
        <dbReference type="ChEBI" id="CHEBI:456216"/>
        <dbReference type="EC" id="2.7.11.1"/>
    </reaction>
</comment>
<evidence type="ECO:0000256" key="5">
    <source>
        <dbReference type="ARBA" id="ARBA00022777"/>
    </source>
</evidence>
<dbReference type="InterPro" id="IPR000719">
    <property type="entry name" value="Prot_kinase_dom"/>
</dbReference>
<sequence>MDEDYFDSLPPFRYRGTMLTEVEDTEKYAPGGFHPVDIGDVISSGERDYEVIHKLGHGGFATVWLVRSGAQLTTYNALKILIADSADYNDPELAIFKHLKKVAGTGHPNVIDLQDSFKISGPNGKHQCLVFPLLGPGLQFMKASAAISIAVRREICRQVASATAFLHQHGICHGGEPRLFTTSGEDNKSLANW</sequence>
<dbReference type="InterPro" id="IPR051334">
    <property type="entry name" value="SRPK"/>
</dbReference>
<keyword evidence="3" id="KW-0808">Transferase</keyword>
<evidence type="ECO:0000259" key="9">
    <source>
        <dbReference type="PROSITE" id="PS50011"/>
    </source>
</evidence>
<dbReference type="EC" id="2.7.11.1" evidence="1"/>
<name>A0ABP0DYL3_9PEZI</name>
<comment type="caution">
    <text evidence="10">The sequence shown here is derived from an EMBL/GenBank/DDBJ whole genome shotgun (WGS) entry which is preliminary data.</text>
</comment>
<evidence type="ECO:0000313" key="10">
    <source>
        <dbReference type="EMBL" id="CAK7273395.1"/>
    </source>
</evidence>
<evidence type="ECO:0000256" key="6">
    <source>
        <dbReference type="ARBA" id="ARBA00022840"/>
    </source>
</evidence>
<comment type="catalytic activity">
    <reaction evidence="8">
        <text>L-seryl-[protein] + ATP = O-phospho-L-seryl-[protein] + ADP + H(+)</text>
        <dbReference type="Rhea" id="RHEA:17989"/>
        <dbReference type="Rhea" id="RHEA-COMP:9863"/>
        <dbReference type="Rhea" id="RHEA-COMP:11604"/>
        <dbReference type="ChEBI" id="CHEBI:15378"/>
        <dbReference type="ChEBI" id="CHEBI:29999"/>
        <dbReference type="ChEBI" id="CHEBI:30616"/>
        <dbReference type="ChEBI" id="CHEBI:83421"/>
        <dbReference type="ChEBI" id="CHEBI:456216"/>
        <dbReference type="EC" id="2.7.11.1"/>
    </reaction>
</comment>
<dbReference type="Gene3D" id="1.10.510.10">
    <property type="entry name" value="Transferase(Phosphotransferase) domain 1"/>
    <property type="match status" value="1"/>
</dbReference>
<evidence type="ECO:0000256" key="3">
    <source>
        <dbReference type="ARBA" id="ARBA00022679"/>
    </source>
</evidence>